<dbReference type="Proteomes" id="UP000016927">
    <property type="component" value="Unassembled WGS sequence"/>
</dbReference>
<dbReference type="AlphaFoldDB" id="R0MQ68"/>
<evidence type="ECO:0000313" key="2">
    <source>
        <dbReference type="Proteomes" id="UP000016927"/>
    </source>
</evidence>
<proteinExistence type="predicted"/>
<sequence>MDHSINNENFHRFGPRKADVLSIQKPKGHMKWYYNKMLGKSNALGSRSLINIRVNETDFLAVNTKTATEVSIKNTLTGTLNVELPKIAHKKYDVQPKLKQQIEDIEIKVDSNEPKCEIDLNRQIINHNIDLGTNMEGDLGINKESLSNTEMKDKDIKNDIELEIKEGLIIEEILSVKNVETGDRSVEVFKEIGIDLEENLNEIDLKTEESQDVLNAKEVVSNKNEEEAVIVFDTEEITPDADAKEEVVSVLDDEEVFAVLDVEEEELTHLDAKDQAVDLLDIKETIPVCGFNEEVFTVLDVKREDLNLLDSQEIAPVLVLKEEIFAVLDVNEEALTHLDVEEVIPVLNEEEIIPVCNYKEEEVPVLDEEAAFAVLDVKKDACTHLNVKEKVVAAIDTEEIIPVCDFKEKVLPVLDGEELLAVLNVEEKELTYLDDQEQAVAVLETEEITPGLDLKEDVFTVLDVEREALTVLDVEKFSLLEDLKAKDRSVSICKADENPFKVDCNESGIQVEFKDEQSPHNIKVEESFSVLINCESMRVEIDEKIQIENARKDDGLIPPIIVPETPVVNTSTNINGNQETSSNNSSFIQVRMFNYSNIKSFWEEKCSKIKK</sequence>
<dbReference type="EMBL" id="KB908918">
    <property type="protein sequence ID" value="EOB15013.1"/>
    <property type="molecule type" value="Genomic_DNA"/>
</dbReference>
<dbReference type="STRING" id="578461.R0MQ68"/>
<keyword evidence="2" id="KW-1185">Reference proteome</keyword>
<reference evidence="1 2" key="1">
    <citation type="journal article" date="2013" name="BMC Genomics">
        <title>Comparative genomics of parasitic silkworm microsporidia reveal an association between genome expansion and host adaptation.</title>
        <authorList>
            <person name="Pan G."/>
            <person name="Xu J."/>
            <person name="Li T."/>
            <person name="Xia Q."/>
            <person name="Liu S.L."/>
            <person name="Zhang G."/>
            <person name="Li S."/>
            <person name="Li C."/>
            <person name="Liu H."/>
            <person name="Yang L."/>
            <person name="Liu T."/>
            <person name="Zhang X."/>
            <person name="Wu Z."/>
            <person name="Fan W."/>
            <person name="Dang X."/>
            <person name="Xiang H."/>
            <person name="Tao M."/>
            <person name="Li Y."/>
            <person name="Hu J."/>
            <person name="Li Z."/>
            <person name="Lin L."/>
            <person name="Luo J."/>
            <person name="Geng L."/>
            <person name="Wang L."/>
            <person name="Long M."/>
            <person name="Wan Y."/>
            <person name="He N."/>
            <person name="Zhang Z."/>
            <person name="Lu C."/>
            <person name="Keeling P.J."/>
            <person name="Wang J."/>
            <person name="Xiang Z."/>
            <person name="Zhou Z."/>
        </authorList>
    </citation>
    <scope>NUCLEOTIDE SEQUENCE [LARGE SCALE GENOMIC DNA]</scope>
    <source>
        <strain evidence="2">CQ1 / CVCC 102059</strain>
    </source>
</reference>
<dbReference type="VEuPathDB" id="MicrosporidiaDB:NBO_10g0004"/>
<organism evidence="1 2">
    <name type="scientific">Nosema bombycis (strain CQ1 / CVCC 102059)</name>
    <name type="common">Microsporidian parasite</name>
    <name type="synonym">Pebrine of silkworm</name>
    <dbReference type="NCBI Taxonomy" id="578461"/>
    <lineage>
        <taxon>Eukaryota</taxon>
        <taxon>Fungi</taxon>
        <taxon>Fungi incertae sedis</taxon>
        <taxon>Microsporidia</taxon>
        <taxon>Nosematidae</taxon>
        <taxon>Nosema</taxon>
    </lineage>
</organism>
<evidence type="ECO:0000313" key="1">
    <source>
        <dbReference type="EMBL" id="EOB15013.1"/>
    </source>
</evidence>
<protein>
    <submittedName>
        <fullName evidence="1">Uncharacterized protein</fullName>
    </submittedName>
</protein>
<dbReference type="HOGENOM" id="CLU_446947_0_0_1"/>
<gene>
    <name evidence="1" type="ORF">NBO_10g0004</name>
</gene>
<accession>R0MQ68</accession>
<name>R0MQ68_NOSB1</name>